<dbReference type="Gene3D" id="3.90.70.10">
    <property type="entry name" value="Cysteine proteinases"/>
    <property type="match status" value="1"/>
</dbReference>
<evidence type="ECO:0000256" key="6">
    <source>
        <dbReference type="ARBA" id="ARBA00023157"/>
    </source>
</evidence>
<dbReference type="InterPro" id="IPR025661">
    <property type="entry name" value="Pept_asp_AS"/>
</dbReference>
<evidence type="ECO:0000256" key="5">
    <source>
        <dbReference type="ARBA" id="ARBA00023145"/>
    </source>
</evidence>
<keyword evidence="5" id="KW-0865">Zymogen</keyword>
<keyword evidence="2" id="KW-0645">Protease</keyword>
<dbReference type="InterPro" id="IPR000668">
    <property type="entry name" value="Peptidase_C1A_C"/>
</dbReference>
<dbReference type="EMBL" id="OV725077">
    <property type="protein sequence ID" value="CAH1392200.1"/>
    <property type="molecule type" value="Genomic_DNA"/>
</dbReference>
<dbReference type="AlphaFoldDB" id="A0A9P0E916"/>
<keyword evidence="6" id="KW-1015">Disulfide bond</keyword>
<dbReference type="SUPFAM" id="SSF54001">
    <property type="entry name" value="Cysteine proteinases"/>
    <property type="match status" value="1"/>
</dbReference>
<dbReference type="Pfam" id="PF08246">
    <property type="entry name" value="Inhibitor_I29"/>
    <property type="match status" value="1"/>
</dbReference>
<dbReference type="InterPro" id="IPR000169">
    <property type="entry name" value="Pept_cys_AS"/>
</dbReference>
<dbReference type="OrthoDB" id="10253408at2759"/>
<dbReference type="PROSITE" id="PS00139">
    <property type="entry name" value="THIOL_PROTEASE_CYS"/>
    <property type="match status" value="1"/>
</dbReference>
<sequence>MYAFWVLFFVVSCKGLNLTEEWESFKISHGKIYKSTTEESIRRKIFHENKQKIEEHNKHYRKGLVTFFLKMNQFGDLTVSEFREIKNRLNYRKILSQNNSSIPETTLKGDLPDAVDWRDKGAVTAVKNQGDCGACWAFSATGALEGQLFISGGQLISLSEQQLMDCSGSYGNQGCSGGLMNQAFIYISANGGIDTEDSYPYEGAVGSCRFKASASAATVTKVFNIETNDEAALQNAVATAGPVSVAIDGSHKSFQFYGGGIYYESECNATNPDHGILAVGYGSENGQDFWLVKNSWGTSWGEQGYIRMSRNKNNNCGIATAASYPQVSASQKLYNTS</sequence>
<dbReference type="Proteomes" id="UP001152798">
    <property type="component" value="Chromosome 1"/>
</dbReference>
<protein>
    <recommendedName>
        <fullName evidence="12">Cathepsin L</fullName>
    </recommendedName>
</protein>
<evidence type="ECO:0000256" key="7">
    <source>
        <dbReference type="SAM" id="SignalP"/>
    </source>
</evidence>
<evidence type="ECO:0000256" key="1">
    <source>
        <dbReference type="ARBA" id="ARBA00008455"/>
    </source>
</evidence>
<evidence type="ECO:0000313" key="11">
    <source>
        <dbReference type="Proteomes" id="UP001152798"/>
    </source>
</evidence>
<dbReference type="GO" id="GO:0008234">
    <property type="term" value="F:cysteine-type peptidase activity"/>
    <property type="evidence" value="ECO:0007669"/>
    <property type="project" value="UniProtKB-KW"/>
</dbReference>
<evidence type="ECO:0000256" key="2">
    <source>
        <dbReference type="ARBA" id="ARBA00022670"/>
    </source>
</evidence>
<comment type="similarity">
    <text evidence="1">Belongs to the peptidase C1 family.</text>
</comment>
<dbReference type="SMART" id="SM00848">
    <property type="entry name" value="Inhibitor_I29"/>
    <property type="match status" value="1"/>
</dbReference>
<evidence type="ECO:0000256" key="3">
    <source>
        <dbReference type="ARBA" id="ARBA00022801"/>
    </source>
</evidence>
<name>A0A9P0E916_NEZVI</name>
<evidence type="ECO:0000256" key="4">
    <source>
        <dbReference type="ARBA" id="ARBA00022807"/>
    </source>
</evidence>
<reference evidence="10" key="1">
    <citation type="submission" date="2022-01" db="EMBL/GenBank/DDBJ databases">
        <authorList>
            <person name="King R."/>
        </authorList>
    </citation>
    <scope>NUCLEOTIDE SEQUENCE</scope>
</reference>
<dbReference type="SMART" id="SM00645">
    <property type="entry name" value="Pept_C1"/>
    <property type="match status" value="1"/>
</dbReference>
<feature type="domain" description="Cathepsin propeptide inhibitor" evidence="9">
    <location>
        <begin position="22"/>
        <end position="82"/>
    </location>
</feature>
<dbReference type="Pfam" id="PF00112">
    <property type="entry name" value="Peptidase_C1"/>
    <property type="match status" value="1"/>
</dbReference>
<dbReference type="InterPro" id="IPR013201">
    <property type="entry name" value="Prot_inhib_I29"/>
</dbReference>
<evidence type="ECO:0000259" key="8">
    <source>
        <dbReference type="SMART" id="SM00645"/>
    </source>
</evidence>
<accession>A0A9P0E916</accession>
<evidence type="ECO:0008006" key="12">
    <source>
        <dbReference type="Google" id="ProtNLM"/>
    </source>
</evidence>
<keyword evidence="4" id="KW-0788">Thiol protease</keyword>
<dbReference type="CDD" id="cd02248">
    <property type="entry name" value="Peptidase_C1A"/>
    <property type="match status" value="1"/>
</dbReference>
<proteinExistence type="inferred from homology"/>
<feature type="signal peptide" evidence="7">
    <location>
        <begin position="1"/>
        <end position="15"/>
    </location>
</feature>
<gene>
    <name evidence="10" type="ORF">NEZAVI_LOCUS3064</name>
</gene>
<evidence type="ECO:0000313" key="10">
    <source>
        <dbReference type="EMBL" id="CAH1392200.1"/>
    </source>
</evidence>
<feature type="domain" description="Peptidase C1A papain C-terminal" evidence="8">
    <location>
        <begin position="111"/>
        <end position="326"/>
    </location>
</feature>
<evidence type="ECO:0000259" key="9">
    <source>
        <dbReference type="SMART" id="SM00848"/>
    </source>
</evidence>
<keyword evidence="3" id="KW-0378">Hydrolase</keyword>
<dbReference type="PANTHER" id="PTHR12411">
    <property type="entry name" value="CYSTEINE PROTEASE FAMILY C1-RELATED"/>
    <property type="match status" value="1"/>
</dbReference>
<dbReference type="GO" id="GO:0006508">
    <property type="term" value="P:proteolysis"/>
    <property type="evidence" value="ECO:0007669"/>
    <property type="project" value="UniProtKB-KW"/>
</dbReference>
<feature type="chain" id="PRO_5040344697" description="Cathepsin L" evidence="7">
    <location>
        <begin position="16"/>
        <end position="337"/>
    </location>
</feature>
<dbReference type="PRINTS" id="PR00705">
    <property type="entry name" value="PAPAIN"/>
</dbReference>
<keyword evidence="11" id="KW-1185">Reference proteome</keyword>
<dbReference type="InterPro" id="IPR039417">
    <property type="entry name" value="Peptidase_C1A_papain-like"/>
</dbReference>
<organism evidence="10 11">
    <name type="scientific">Nezara viridula</name>
    <name type="common">Southern green stink bug</name>
    <name type="synonym">Cimex viridulus</name>
    <dbReference type="NCBI Taxonomy" id="85310"/>
    <lineage>
        <taxon>Eukaryota</taxon>
        <taxon>Metazoa</taxon>
        <taxon>Ecdysozoa</taxon>
        <taxon>Arthropoda</taxon>
        <taxon>Hexapoda</taxon>
        <taxon>Insecta</taxon>
        <taxon>Pterygota</taxon>
        <taxon>Neoptera</taxon>
        <taxon>Paraneoptera</taxon>
        <taxon>Hemiptera</taxon>
        <taxon>Heteroptera</taxon>
        <taxon>Panheteroptera</taxon>
        <taxon>Pentatomomorpha</taxon>
        <taxon>Pentatomoidea</taxon>
        <taxon>Pentatomidae</taxon>
        <taxon>Pentatominae</taxon>
        <taxon>Nezara</taxon>
    </lineage>
</organism>
<dbReference type="FunFam" id="3.90.70.10:FF:000006">
    <property type="entry name" value="Cathepsin S"/>
    <property type="match status" value="1"/>
</dbReference>
<keyword evidence="7" id="KW-0732">Signal</keyword>
<dbReference type="InterPro" id="IPR013128">
    <property type="entry name" value="Peptidase_C1A"/>
</dbReference>
<dbReference type="PROSITE" id="PS00640">
    <property type="entry name" value="THIOL_PROTEASE_ASN"/>
    <property type="match status" value="1"/>
</dbReference>
<dbReference type="InterPro" id="IPR038765">
    <property type="entry name" value="Papain-like_cys_pep_sf"/>
</dbReference>